<dbReference type="Proteomes" id="UP000044602">
    <property type="component" value="Unassembled WGS sequence"/>
</dbReference>
<organism evidence="2 3">
    <name type="scientific">Verticillium longisporum</name>
    <name type="common">Verticillium dahliae var. longisporum</name>
    <dbReference type="NCBI Taxonomy" id="100787"/>
    <lineage>
        <taxon>Eukaryota</taxon>
        <taxon>Fungi</taxon>
        <taxon>Dikarya</taxon>
        <taxon>Ascomycota</taxon>
        <taxon>Pezizomycotina</taxon>
        <taxon>Sordariomycetes</taxon>
        <taxon>Hypocreomycetidae</taxon>
        <taxon>Glomerellales</taxon>
        <taxon>Plectosphaerellaceae</taxon>
        <taxon>Verticillium</taxon>
    </lineage>
</organism>
<proteinExistence type="predicted"/>
<evidence type="ECO:0000313" key="3">
    <source>
        <dbReference type="Proteomes" id="UP000044602"/>
    </source>
</evidence>
<dbReference type="AlphaFoldDB" id="A0A0G4KKY8"/>
<dbReference type="EMBL" id="CVQH01002113">
    <property type="protein sequence ID" value="CRK08905.1"/>
    <property type="molecule type" value="Genomic_DNA"/>
</dbReference>
<name>A0A0G4KKY8_VERLO</name>
<feature type="compositionally biased region" description="Basic residues" evidence="1">
    <location>
        <begin position="59"/>
        <end position="75"/>
    </location>
</feature>
<accession>A0A0G4KKY8</accession>
<protein>
    <submittedName>
        <fullName evidence="2">Uncharacterized protein</fullName>
    </submittedName>
</protein>
<evidence type="ECO:0000256" key="1">
    <source>
        <dbReference type="SAM" id="MobiDB-lite"/>
    </source>
</evidence>
<keyword evidence="3" id="KW-1185">Reference proteome</keyword>
<gene>
    <name evidence="2" type="ORF">BN1708_009840</name>
</gene>
<feature type="region of interest" description="Disordered" evidence="1">
    <location>
        <begin position="53"/>
        <end position="75"/>
    </location>
</feature>
<reference evidence="2 3" key="1">
    <citation type="submission" date="2015-05" db="EMBL/GenBank/DDBJ databases">
        <authorList>
            <person name="Wang D.B."/>
            <person name="Wang M."/>
        </authorList>
    </citation>
    <scope>NUCLEOTIDE SEQUENCE [LARGE SCALE GENOMIC DNA]</scope>
    <source>
        <strain evidence="2">VL1</strain>
    </source>
</reference>
<evidence type="ECO:0000313" key="2">
    <source>
        <dbReference type="EMBL" id="CRK08905.1"/>
    </source>
</evidence>
<sequence length="75" mass="8418">MSLWNTCTLQARGLQSLTQQLPQRRSKLCNHTSDPSKLLPCSLQTTPTMTIVQSVKRSCSPRKRGKRRPVQKPAG</sequence>